<gene>
    <name evidence="1" type="ORF">9S1_34</name>
</gene>
<name>A0A2H4J7V9_9CAUD</name>
<evidence type="ECO:0000313" key="1">
    <source>
        <dbReference type="EMBL" id="ASN70093.1"/>
    </source>
</evidence>
<reference evidence="1" key="1">
    <citation type="submission" date="2017-06" db="EMBL/GenBank/DDBJ databases">
        <title>Novel phages from South African skin metaviromes.</title>
        <authorList>
            <person name="van Zyl L.J."/>
            <person name="Abrahams Y."/>
            <person name="Stander E.A."/>
            <person name="Kirby B.M."/>
            <person name="Clavaud C."/>
            <person name="Farcet C."/>
            <person name="Breton L."/>
            <person name="Trindade M.I."/>
        </authorList>
    </citation>
    <scope>NUCLEOTIDE SEQUENCE</scope>
</reference>
<protein>
    <submittedName>
        <fullName evidence="1">Uncharacterized protein</fullName>
    </submittedName>
</protein>
<accession>A0A2H4J7V9</accession>
<dbReference type="EMBL" id="MF417901">
    <property type="protein sequence ID" value="ASN70093.1"/>
    <property type="molecule type" value="Genomic_DNA"/>
</dbReference>
<organism evidence="1">
    <name type="scientific">uncultured Caudovirales phage</name>
    <dbReference type="NCBI Taxonomy" id="2100421"/>
    <lineage>
        <taxon>Viruses</taxon>
        <taxon>Duplodnaviria</taxon>
        <taxon>Heunggongvirae</taxon>
        <taxon>Uroviricota</taxon>
        <taxon>Caudoviricetes</taxon>
        <taxon>Peduoviridae</taxon>
        <taxon>Maltschvirus</taxon>
        <taxon>Maltschvirus maltsch</taxon>
    </lineage>
</organism>
<sequence>MTITMKGDKEIIAYLEKQYGKSATKRITDYALTKGGNKVVSIIKNNMKTFKDTGESVEETTLSKPTTINGVRTVKIHWHGPKQRYRIIHLNEYGHFDRSGKWVNTAGKGVIERAMREGRETYFQTVKEEIKRRV</sequence>
<proteinExistence type="predicted"/>